<comment type="caution">
    <text evidence="2">The sequence shown here is derived from an EMBL/GenBank/DDBJ whole genome shotgun (WGS) entry which is preliminary data.</text>
</comment>
<organism evidence="2 3">
    <name type="scientific">Dankookia rubra</name>
    <dbReference type="NCBI Taxonomy" id="1442381"/>
    <lineage>
        <taxon>Bacteria</taxon>
        <taxon>Pseudomonadati</taxon>
        <taxon>Pseudomonadota</taxon>
        <taxon>Alphaproteobacteria</taxon>
        <taxon>Acetobacterales</taxon>
        <taxon>Roseomonadaceae</taxon>
        <taxon>Dankookia</taxon>
    </lineage>
</organism>
<protein>
    <submittedName>
        <fullName evidence="2">Uncharacterized protein</fullName>
    </submittedName>
</protein>
<evidence type="ECO:0000256" key="1">
    <source>
        <dbReference type="SAM" id="MobiDB-lite"/>
    </source>
</evidence>
<evidence type="ECO:0000313" key="2">
    <source>
        <dbReference type="EMBL" id="TDH62158.1"/>
    </source>
</evidence>
<accession>A0A4R5QHC6</accession>
<reference evidence="2 3" key="1">
    <citation type="journal article" date="2016" name="J. Microbiol.">
        <title>Dankookia rubra gen. nov., sp. nov., an alphaproteobacterium isolated from sediment of a shallow stream.</title>
        <authorList>
            <person name="Kim W.H."/>
            <person name="Kim D.H."/>
            <person name="Kang K."/>
            <person name="Ahn T.Y."/>
        </authorList>
    </citation>
    <scope>NUCLEOTIDE SEQUENCE [LARGE SCALE GENOMIC DNA]</scope>
    <source>
        <strain evidence="2 3">JCM30602</strain>
    </source>
</reference>
<gene>
    <name evidence="2" type="ORF">E2C06_13375</name>
</gene>
<dbReference type="RefSeq" id="WP_133289098.1">
    <property type="nucleotide sequence ID" value="NZ_SMSJ01000014.1"/>
</dbReference>
<name>A0A4R5QHC6_9PROT</name>
<keyword evidence="3" id="KW-1185">Reference proteome</keyword>
<sequence length="163" mass="17793">MPSDAARSRHRPAAPSHLAAAHDTAEQALAMLDMQIQTAAMLAHFIWSTSRFATFAESFADIVPDRAKSVQGAAARLRSDVDVYLDLYANLVLQIDAGPARLNVDSRMDSVETDMSQQGLVQFKRFLPLLLAHIQQIGGNSPPSREQMRASILAVPSALGRQR</sequence>
<dbReference type="EMBL" id="SMSJ01000014">
    <property type="protein sequence ID" value="TDH62158.1"/>
    <property type="molecule type" value="Genomic_DNA"/>
</dbReference>
<feature type="region of interest" description="Disordered" evidence="1">
    <location>
        <begin position="1"/>
        <end position="20"/>
    </location>
</feature>
<proteinExistence type="predicted"/>
<dbReference type="AlphaFoldDB" id="A0A4R5QHC6"/>
<dbReference type="Proteomes" id="UP000295096">
    <property type="component" value="Unassembled WGS sequence"/>
</dbReference>
<evidence type="ECO:0000313" key="3">
    <source>
        <dbReference type="Proteomes" id="UP000295096"/>
    </source>
</evidence>